<comment type="caution">
    <text evidence="13">The sequence shown here is derived from an EMBL/GenBank/DDBJ whole genome shotgun (WGS) entry which is preliminary data.</text>
</comment>
<reference evidence="13 14" key="1">
    <citation type="submission" date="2019-02" db="EMBL/GenBank/DDBJ databases">
        <title>Genome of a new Bacteroidetes strain.</title>
        <authorList>
            <person name="Pitt A."/>
        </authorList>
    </citation>
    <scope>NUCLEOTIDE SEQUENCE [LARGE SCALE GENOMIC DNA]</scope>
    <source>
        <strain evidence="13 14">103A-SOEBACH</strain>
    </source>
</reference>
<dbReference type="PROSITE" id="PS51123">
    <property type="entry name" value="OMPA_2"/>
    <property type="match status" value="1"/>
</dbReference>
<feature type="chain" id="PRO_5020660643" evidence="11">
    <location>
        <begin position="18"/>
        <end position="389"/>
    </location>
</feature>
<dbReference type="GO" id="GO:0015288">
    <property type="term" value="F:porin activity"/>
    <property type="evidence" value="ECO:0007669"/>
    <property type="project" value="UniProtKB-KW"/>
</dbReference>
<dbReference type="RefSeq" id="WP_130922471.1">
    <property type="nucleotide sequence ID" value="NZ_JAANOL010000003.1"/>
</dbReference>
<evidence type="ECO:0000256" key="7">
    <source>
        <dbReference type="ARBA" id="ARBA00023136"/>
    </source>
</evidence>
<dbReference type="Pfam" id="PF00691">
    <property type="entry name" value="OmpA"/>
    <property type="match status" value="1"/>
</dbReference>
<sequence>MKKLLLGLLLLSGTISAQENDKSLVIIGGPTDLWTNNRGTGKDEFNAFTNLGLQFSKRKSANMDVVYTSLAGFKGDFFSPGSWNNKFITAGANMRYFLIPRKKTSVFNPFFQIGAEAFARRDYGFPGNAYEVSVLGGVGLDLKLSRDFSIIVQSNLAIPMAQATDAGVKVASVRGSNNSTSFGLVYHFGWKAAKKKAEEEAAIAAAKAAEEAAAKAAAEAAEQDRIARETAAKKAAADAKEKAEALAKADAEAKAKAEAIAKAEAEVKAAAQLKADQEAMAETTILYLNNQWELTAESQEKLKVVASALTARPEINVRIDGHSDAFGTSKNNLKASRFRAQGAAKFLVKSGIAPSRLKVNAYGEDKPIASNKTKAGMAQNRRIEIRIIK</sequence>
<accession>A0A4V2IW95</accession>
<dbReference type="InterPro" id="IPR006664">
    <property type="entry name" value="OMP_bac"/>
</dbReference>
<keyword evidence="14" id="KW-1185">Reference proteome</keyword>
<dbReference type="InterPro" id="IPR006665">
    <property type="entry name" value="OmpA-like"/>
</dbReference>
<keyword evidence="3" id="KW-1134">Transmembrane beta strand</keyword>
<keyword evidence="4" id="KW-0812">Transmembrane</keyword>
<evidence type="ECO:0000256" key="1">
    <source>
        <dbReference type="ARBA" id="ARBA00004571"/>
    </source>
</evidence>
<evidence type="ECO:0000256" key="3">
    <source>
        <dbReference type="ARBA" id="ARBA00022452"/>
    </source>
</evidence>
<evidence type="ECO:0000256" key="4">
    <source>
        <dbReference type="ARBA" id="ARBA00022692"/>
    </source>
</evidence>
<evidence type="ECO:0000313" key="14">
    <source>
        <dbReference type="Proteomes" id="UP000293583"/>
    </source>
</evidence>
<dbReference type="SUPFAM" id="SSF103088">
    <property type="entry name" value="OmpA-like"/>
    <property type="match status" value="1"/>
</dbReference>
<dbReference type="InterPro" id="IPR036737">
    <property type="entry name" value="OmpA-like_sf"/>
</dbReference>
<feature type="coiled-coil region" evidence="10">
    <location>
        <begin position="232"/>
        <end position="280"/>
    </location>
</feature>
<keyword evidence="6" id="KW-0626">Porin</keyword>
<protein>
    <submittedName>
        <fullName evidence="13">OmpA family protein</fullName>
    </submittedName>
</protein>
<feature type="domain" description="OmpA-like" evidence="12">
    <location>
        <begin position="274"/>
        <end position="389"/>
    </location>
</feature>
<dbReference type="GO" id="GO:0006811">
    <property type="term" value="P:monoatomic ion transport"/>
    <property type="evidence" value="ECO:0007669"/>
    <property type="project" value="UniProtKB-KW"/>
</dbReference>
<dbReference type="GO" id="GO:0046930">
    <property type="term" value="C:pore complex"/>
    <property type="evidence" value="ECO:0007669"/>
    <property type="project" value="UniProtKB-KW"/>
</dbReference>
<comment type="subcellular location">
    <subcellularLocation>
        <location evidence="1">Cell outer membrane</location>
        <topology evidence="1">Multi-pass membrane protein</topology>
    </subcellularLocation>
</comment>
<keyword evidence="11" id="KW-0732">Signal</keyword>
<dbReference type="Gene3D" id="3.30.1330.60">
    <property type="entry name" value="OmpA-like domain"/>
    <property type="match status" value="1"/>
</dbReference>
<dbReference type="SUPFAM" id="SSF56925">
    <property type="entry name" value="OMPA-like"/>
    <property type="match status" value="1"/>
</dbReference>
<dbReference type="AlphaFoldDB" id="A0A4V2IW95"/>
<keyword evidence="8" id="KW-0998">Cell outer membrane</keyword>
<name>A0A4V2IW95_9BACT</name>
<dbReference type="PANTHER" id="PTHR30329">
    <property type="entry name" value="STATOR ELEMENT OF FLAGELLAR MOTOR COMPLEX"/>
    <property type="match status" value="1"/>
</dbReference>
<organism evidence="13 14">
    <name type="scientific">Aquirufa antheringensis</name>
    <dbReference type="NCBI Taxonomy" id="2516559"/>
    <lineage>
        <taxon>Bacteria</taxon>
        <taxon>Pseudomonadati</taxon>
        <taxon>Bacteroidota</taxon>
        <taxon>Cytophagia</taxon>
        <taxon>Cytophagales</taxon>
        <taxon>Flectobacillaceae</taxon>
        <taxon>Aquirufa</taxon>
    </lineage>
</organism>
<evidence type="ECO:0000256" key="11">
    <source>
        <dbReference type="SAM" id="SignalP"/>
    </source>
</evidence>
<evidence type="ECO:0000256" key="5">
    <source>
        <dbReference type="ARBA" id="ARBA00023065"/>
    </source>
</evidence>
<evidence type="ECO:0000313" key="13">
    <source>
        <dbReference type="EMBL" id="TBH75295.1"/>
    </source>
</evidence>
<evidence type="ECO:0000256" key="10">
    <source>
        <dbReference type="SAM" id="Coils"/>
    </source>
</evidence>
<proteinExistence type="predicted"/>
<dbReference type="Gene3D" id="2.40.160.20">
    <property type="match status" value="1"/>
</dbReference>
<keyword evidence="7 9" id="KW-0472">Membrane</keyword>
<dbReference type="EMBL" id="SEWY01000001">
    <property type="protein sequence ID" value="TBH75295.1"/>
    <property type="molecule type" value="Genomic_DNA"/>
</dbReference>
<evidence type="ECO:0000256" key="2">
    <source>
        <dbReference type="ARBA" id="ARBA00022448"/>
    </source>
</evidence>
<evidence type="ECO:0000256" key="6">
    <source>
        <dbReference type="ARBA" id="ARBA00023114"/>
    </source>
</evidence>
<gene>
    <name evidence="13" type="ORF">EWU20_01595</name>
</gene>
<dbReference type="OrthoDB" id="9782229at2"/>
<dbReference type="InterPro" id="IPR011250">
    <property type="entry name" value="OMP/PagP_B-barrel"/>
</dbReference>
<feature type="signal peptide" evidence="11">
    <location>
        <begin position="1"/>
        <end position="17"/>
    </location>
</feature>
<dbReference type="InterPro" id="IPR050330">
    <property type="entry name" value="Bact_OuterMem_StrucFunc"/>
</dbReference>
<keyword evidence="10" id="KW-0175">Coiled coil</keyword>
<evidence type="ECO:0000256" key="8">
    <source>
        <dbReference type="ARBA" id="ARBA00023237"/>
    </source>
</evidence>
<keyword evidence="5" id="KW-0406">Ion transport</keyword>
<dbReference type="PRINTS" id="PR01021">
    <property type="entry name" value="OMPADOMAIN"/>
</dbReference>
<keyword evidence="2" id="KW-0813">Transport</keyword>
<dbReference type="GO" id="GO:0009279">
    <property type="term" value="C:cell outer membrane"/>
    <property type="evidence" value="ECO:0007669"/>
    <property type="project" value="UniProtKB-SubCell"/>
</dbReference>
<dbReference type="CDD" id="cd07185">
    <property type="entry name" value="OmpA_C-like"/>
    <property type="match status" value="1"/>
</dbReference>
<dbReference type="PANTHER" id="PTHR30329:SF21">
    <property type="entry name" value="LIPOPROTEIN YIAD-RELATED"/>
    <property type="match status" value="1"/>
</dbReference>
<evidence type="ECO:0000256" key="9">
    <source>
        <dbReference type="PROSITE-ProRule" id="PRU00473"/>
    </source>
</evidence>
<evidence type="ECO:0000259" key="12">
    <source>
        <dbReference type="PROSITE" id="PS51123"/>
    </source>
</evidence>
<dbReference type="Proteomes" id="UP000293583">
    <property type="component" value="Unassembled WGS sequence"/>
</dbReference>